<keyword evidence="2" id="KW-1185">Reference proteome</keyword>
<proteinExistence type="predicted"/>
<protein>
    <submittedName>
        <fullName evidence="1">Uncharacterized protein</fullName>
    </submittedName>
</protein>
<gene>
    <name evidence="1" type="ORF">JKG68_27220</name>
</gene>
<sequence length="173" mass="18739">MLDAAHVAGPPSPVANHHMLSLSRQTCPGARLVWCDTPPLSDLTYLAVRPTFEFGDYTVGSTLTNAMECQLQIGEAARPSYAAAIYDCVVDALDDALTITRLHPHLMLWYNGQEVQAPFSNWRTLAVVLSEADEAWEVVAQVADGHLKITDPSVREAVAGSSLIGIALQRVAR</sequence>
<dbReference type="AlphaFoldDB" id="A0A936ZAE1"/>
<dbReference type="RefSeq" id="WP_202065021.1">
    <property type="nucleotide sequence ID" value="NZ_JAEQMY010000095.1"/>
</dbReference>
<organism evidence="1 2">
    <name type="scientific">Microvirga aerilata</name>
    <dbReference type="NCBI Taxonomy" id="670292"/>
    <lineage>
        <taxon>Bacteria</taxon>
        <taxon>Pseudomonadati</taxon>
        <taxon>Pseudomonadota</taxon>
        <taxon>Alphaproteobacteria</taxon>
        <taxon>Hyphomicrobiales</taxon>
        <taxon>Methylobacteriaceae</taxon>
        <taxon>Microvirga</taxon>
    </lineage>
</organism>
<dbReference type="EMBL" id="JAEQMY010000095">
    <property type="protein sequence ID" value="MBL0407613.1"/>
    <property type="molecule type" value="Genomic_DNA"/>
</dbReference>
<dbReference type="Proteomes" id="UP000605848">
    <property type="component" value="Unassembled WGS sequence"/>
</dbReference>
<comment type="caution">
    <text evidence="1">The sequence shown here is derived from an EMBL/GenBank/DDBJ whole genome shotgun (WGS) entry which is preliminary data.</text>
</comment>
<name>A0A936ZAE1_9HYPH</name>
<accession>A0A936ZAE1</accession>
<reference evidence="1" key="1">
    <citation type="submission" date="2021-01" db="EMBL/GenBank/DDBJ databases">
        <title>Microvirga sp.</title>
        <authorList>
            <person name="Kim M.K."/>
        </authorList>
    </citation>
    <scope>NUCLEOTIDE SEQUENCE</scope>
    <source>
        <strain evidence="1">5420S-16</strain>
    </source>
</reference>
<evidence type="ECO:0000313" key="2">
    <source>
        <dbReference type="Proteomes" id="UP000605848"/>
    </source>
</evidence>
<evidence type="ECO:0000313" key="1">
    <source>
        <dbReference type="EMBL" id="MBL0407613.1"/>
    </source>
</evidence>